<keyword evidence="2" id="KW-1185">Reference proteome</keyword>
<name>A0ABW1S861_9PROT</name>
<protein>
    <submittedName>
        <fullName evidence="1">Uncharacterized protein</fullName>
    </submittedName>
</protein>
<dbReference type="EMBL" id="JBHSSW010000008">
    <property type="protein sequence ID" value="MFC6197855.1"/>
    <property type="molecule type" value="Genomic_DNA"/>
</dbReference>
<organism evidence="1 2">
    <name type="scientific">Ponticaulis profundi</name>
    <dbReference type="NCBI Taxonomy" id="2665222"/>
    <lineage>
        <taxon>Bacteria</taxon>
        <taxon>Pseudomonadati</taxon>
        <taxon>Pseudomonadota</taxon>
        <taxon>Alphaproteobacteria</taxon>
        <taxon>Hyphomonadales</taxon>
        <taxon>Hyphomonadaceae</taxon>
        <taxon>Ponticaulis</taxon>
    </lineage>
</organism>
<gene>
    <name evidence="1" type="ORF">ACFQDM_07185</name>
</gene>
<accession>A0ABW1S861</accession>
<dbReference type="RefSeq" id="WP_377377349.1">
    <property type="nucleotide sequence ID" value="NZ_JBHSSW010000008.1"/>
</dbReference>
<sequence length="84" mass="9009">MLTEDEAREKGCCVFIGSMCSASACMAWQVEAYAGSTFGATLDNAKALIERYPDTYEADIGKTSPMAIVTRKKDVGYCGRAGKP</sequence>
<reference evidence="2" key="1">
    <citation type="journal article" date="2019" name="Int. J. Syst. Evol. Microbiol.">
        <title>The Global Catalogue of Microorganisms (GCM) 10K type strain sequencing project: providing services to taxonomists for standard genome sequencing and annotation.</title>
        <authorList>
            <consortium name="The Broad Institute Genomics Platform"/>
            <consortium name="The Broad Institute Genome Sequencing Center for Infectious Disease"/>
            <person name="Wu L."/>
            <person name="Ma J."/>
        </authorList>
    </citation>
    <scope>NUCLEOTIDE SEQUENCE [LARGE SCALE GENOMIC DNA]</scope>
    <source>
        <strain evidence="2">CGMCC-1.15741</strain>
    </source>
</reference>
<evidence type="ECO:0000313" key="1">
    <source>
        <dbReference type="EMBL" id="MFC6197855.1"/>
    </source>
</evidence>
<comment type="caution">
    <text evidence="1">The sequence shown here is derived from an EMBL/GenBank/DDBJ whole genome shotgun (WGS) entry which is preliminary data.</text>
</comment>
<dbReference type="Proteomes" id="UP001596303">
    <property type="component" value="Unassembled WGS sequence"/>
</dbReference>
<proteinExistence type="predicted"/>
<evidence type="ECO:0000313" key="2">
    <source>
        <dbReference type="Proteomes" id="UP001596303"/>
    </source>
</evidence>